<feature type="domain" description="LysM" evidence="2">
    <location>
        <begin position="166"/>
        <end position="210"/>
    </location>
</feature>
<accession>A0A7J7NZC3</accession>
<dbReference type="SMART" id="SM00257">
    <property type="entry name" value="LysM"/>
    <property type="match status" value="2"/>
</dbReference>
<evidence type="ECO:0000256" key="1">
    <source>
        <dbReference type="SAM" id="SignalP"/>
    </source>
</evidence>
<dbReference type="InterPro" id="IPR036779">
    <property type="entry name" value="LysM_dom_sf"/>
</dbReference>
<organism evidence="3 4">
    <name type="scientific">Kingdonia uniflora</name>
    <dbReference type="NCBI Taxonomy" id="39325"/>
    <lineage>
        <taxon>Eukaryota</taxon>
        <taxon>Viridiplantae</taxon>
        <taxon>Streptophyta</taxon>
        <taxon>Embryophyta</taxon>
        <taxon>Tracheophyta</taxon>
        <taxon>Spermatophyta</taxon>
        <taxon>Magnoliopsida</taxon>
        <taxon>Ranunculales</taxon>
        <taxon>Circaeasteraceae</taxon>
        <taxon>Kingdonia</taxon>
    </lineage>
</organism>
<dbReference type="Proteomes" id="UP000541444">
    <property type="component" value="Unassembled WGS sequence"/>
</dbReference>
<dbReference type="PROSITE" id="PS51782">
    <property type="entry name" value="LYSM"/>
    <property type="match status" value="2"/>
</dbReference>
<dbReference type="SUPFAM" id="SSF54106">
    <property type="entry name" value="LysM domain"/>
    <property type="match status" value="2"/>
</dbReference>
<gene>
    <name evidence="3" type="ORF">GIB67_006946</name>
</gene>
<dbReference type="PANTHER" id="PTHR33734:SF11">
    <property type="entry name" value="LYSM DOMAIN-CONTAINING GPI-ANCHORED PROTEIN 2"/>
    <property type="match status" value="1"/>
</dbReference>
<dbReference type="PANTHER" id="PTHR33734">
    <property type="entry name" value="LYSM DOMAIN-CONTAINING GPI-ANCHORED PROTEIN 2"/>
    <property type="match status" value="1"/>
</dbReference>
<dbReference type="OrthoDB" id="2107166at2759"/>
<dbReference type="Pfam" id="PF01476">
    <property type="entry name" value="LysM"/>
    <property type="match status" value="2"/>
</dbReference>
<name>A0A7J7NZC3_9MAGN</name>
<evidence type="ECO:0000259" key="2">
    <source>
        <dbReference type="PROSITE" id="PS51782"/>
    </source>
</evidence>
<feature type="chain" id="PRO_5029620986" description="LysM domain-containing protein" evidence="1">
    <location>
        <begin position="22"/>
        <end position="359"/>
    </location>
</feature>
<feature type="domain" description="LysM" evidence="2">
    <location>
        <begin position="102"/>
        <end position="149"/>
    </location>
</feature>
<evidence type="ECO:0000313" key="3">
    <source>
        <dbReference type="EMBL" id="KAF6172433.1"/>
    </source>
</evidence>
<sequence>MKSDLLVIIVSLLLTITLTTAQTFKCSTTATCQSLIDYVSPNATTLSEIKTLFGVKNLRSILGANNLPLSTSQNHPVPAKNTIKIPFPCKCSNGSGISNSVPVYTVKLGDGLDHIARDIFAGLLKYEQIVSVNNITNPNLIQVGQKLWIPLPCSCDPVNGTEVVHYGHVVAKGSTVEGIALEFGTSAETLLSLNGLADANKLQAGDVLDVPMSVCTSTINNTSADYPLLVPKDTYTLTANNCVQCKCGILNNSTLLQCVPSLNEVKVTKWSQCPSMQCKGAGALTLGNTSYSAGCNAVCSYAGYTTNETILTTLVTDPTCAANGVPPPGSHANKIGMRGSNWSWFLASLHLGLLFFGLV</sequence>
<comment type="caution">
    <text evidence="3">The sequence shown here is derived from an EMBL/GenBank/DDBJ whole genome shotgun (WGS) entry which is preliminary data.</text>
</comment>
<dbReference type="EMBL" id="JACGCM010000427">
    <property type="protein sequence ID" value="KAF6172433.1"/>
    <property type="molecule type" value="Genomic_DNA"/>
</dbReference>
<feature type="signal peptide" evidence="1">
    <location>
        <begin position="1"/>
        <end position="21"/>
    </location>
</feature>
<keyword evidence="4" id="KW-1185">Reference proteome</keyword>
<evidence type="ECO:0000313" key="4">
    <source>
        <dbReference type="Proteomes" id="UP000541444"/>
    </source>
</evidence>
<proteinExistence type="predicted"/>
<keyword evidence="1" id="KW-0732">Signal</keyword>
<dbReference type="CDD" id="cd00118">
    <property type="entry name" value="LysM"/>
    <property type="match status" value="2"/>
</dbReference>
<dbReference type="InterPro" id="IPR018392">
    <property type="entry name" value="LysM"/>
</dbReference>
<dbReference type="Gene3D" id="3.10.350.10">
    <property type="entry name" value="LysM domain"/>
    <property type="match status" value="2"/>
</dbReference>
<protein>
    <recommendedName>
        <fullName evidence="2">LysM domain-containing protein</fullName>
    </recommendedName>
</protein>
<dbReference type="AlphaFoldDB" id="A0A7J7NZC3"/>
<reference evidence="3 4" key="1">
    <citation type="journal article" date="2020" name="IScience">
        <title>Genome Sequencing of the Endangered Kingdonia uniflora (Circaeasteraceae, Ranunculales) Reveals Potential Mechanisms of Evolutionary Specialization.</title>
        <authorList>
            <person name="Sun Y."/>
            <person name="Deng T."/>
            <person name="Zhang A."/>
            <person name="Moore M.J."/>
            <person name="Landis J.B."/>
            <person name="Lin N."/>
            <person name="Zhang H."/>
            <person name="Zhang X."/>
            <person name="Huang J."/>
            <person name="Zhang X."/>
            <person name="Sun H."/>
            <person name="Wang H."/>
        </authorList>
    </citation>
    <scope>NUCLEOTIDE SEQUENCE [LARGE SCALE GENOMIC DNA]</scope>
    <source>
        <strain evidence="3">TB1705</strain>
        <tissue evidence="3">Leaf</tissue>
    </source>
</reference>